<dbReference type="SUPFAM" id="SSF55729">
    <property type="entry name" value="Acyl-CoA N-acyltransferases (Nat)"/>
    <property type="match status" value="2"/>
</dbReference>
<dbReference type="PANTHER" id="PTHR43441:SF10">
    <property type="entry name" value="ACETYLTRANSFERASE"/>
    <property type="match status" value="1"/>
</dbReference>
<dbReference type="Proteomes" id="UP001500888">
    <property type="component" value="Unassembled WGS sequence"/>
</dbReference>
<evidence type="ECO:0000313" key="3">
    <source>
        <dbReference type="Proteomes" id="UP001500888"/>
    </source>
</evidence>
<name>A0ABP7IS47_9ACTN</name>
<reference evidence="3" key="1">
    <citation type="journal article" date="2019" name="Int. J. Syst. Evol. Microbiol.">
        <title>The Global Catalogue of Microorganisms (GCM) 10K type strain sequencing project: providing services to taxonomists for standard genome sequencing and annotation.</title>
        <authorList>
            <consortium name="The Broad Institute Genomics Platform"/>
            <consortium name="The Broad Institute Genome Sequencing Center for Infectious Disease"/>
            <person name="Wu L."/>
            <person name="Ma J."/>
        </authorList>
    </citation>
    <scope>NUCLEOTIDE SEQUENCE [LARGE SCALE GENOMIC DNA]</scope>
    <source>
        <strain evidence="3">JCM 16908</strain>
    </source>
</reference>
<dbReference type="InterPro" id="IPR016181">
    <property type="entry name" value="Acyl_CoA_acyltransferase"/>
</dbReference>
<accession>A0ABP7IS47</accession>
<proteinExistence type="predicted"/>
<dbReference type="CDD" id="cd04301">
    <property type="entry name" value="NAT_SF"/>
    <property type="match status" value="2"/>
</dbReference>
<organism evidence="2 3">
    <name type="scientific">Sphaerisporangium flaviroseum</name>
    <dbReference type="NCBI Taxonomy" id="509199"/>
    <lineage>
        <taxon>Bacteria</taxon>
        <taxon>Bacillati</taxon>
        <taxon>Actinomycetota</taxon>
        <taxon>Actinomycetes</taxon>
        <taxon>Streptosporangiales</taxon>
        <taxon>Streptosporangiaceae</taxon>
        <taxon>Sphaerisporangium</taxon>
    </lineage>
</organism>
<evidence type="ECO:0000313" key="2">
    <source>
        <dbReference type="EMBL" id="GAA3825489.1"/>
    </source>
</evidence>
<evidence type="ECO:0000259" key="1">
    <source>
        <dbReference type="PROSITE" id="PS51186"/>
    </source>
</evidence>
<dbReference type="PROSITE" id="PS51186">
    <property type="entry name" value="GNAT"/>
    <property type="match status" value="2"/>
</dbReference>
<feature type="domain" description="N-acetyltransferase" evidence="1">
    <location>
        <begin position="17"/>
        <end position="188"/>
    </location>
</feature>
<dbReference type="InterPro" id="IPR000182">
    <property type="entry name" value="GNAT_dom"/>
</dbReference>
<dbReference type="Pfam" id="PF13302">
    <property type="entry name" value="Acetyltransf_3"/>
    <property type="match status" value="2"/>
</dbReference>
<gene>
    <name evidence="2" type="ORF">GCM10022226_52770</name>
</gene>
<comment type="caution">
    <text evidence="2">The sequence shown here is derived from an EMBL/GenBank/DDBJ whole genome shotgun (WGS) entry which is preliminary data.</text>
</comment>
<dbReference type="EMBL" id="BAAAZR010000020">
    <property type="protein sequence ID" value="GAA3825489.1"/>
    <property type="molecule type" value="Genomic_DNA"/>
</dbReference>
<dbReference type="Gene3D" id="3.40.630.30">
    <property type="match status" value="2"/>
</dbReference>
<dbReference type="InterPro" id="IPR051908">
    <property type="entry name" value="Ribosomal_N-acetyltransferase"/>
</dbReference>
<sequence length="371" mass="40441">MALTGFDQHLTITTRRLVLRPFGPRDADRVRAIVESGARFLPPGVPGHVSGVAQWLSYGAHELWRSGQGIHLAMVTEGTIVGAISLFRTVWGAATAEIGYGVHPAHRGRGYAPEAVSALTEWVLTKGGLRRVELRANLDNTASLRVAEKAGYTREGVLRGAGYEDDGPHDLVIFGMLSRDIVMGPPTMNGRGFGSGIRLESERLILRPFTGTDARDVHAAVERDPEIHRWMPWAEGYDLQRAYDWCTRFAHADSVNGVQFAIEPKAGGRLAGSAGVQRADWERGDVEIGYWISPWARRQGYACEATRAVTTFLMMRGFHRVTLLAAVGNVASQGVARKAGFVEEGILRRALPVTGGISDAVLFSLLKGEMD</sequence>
<keyword evidence="3" id="KW-1185">Reference proteome</keyword>
<protein>
    <recommendedName>
        <fullName evidence="1">N-acetyltransferase domain-containing protein</fullName>
    </recommendedName>
</protein>
<dbReference type="PANTHER" id="PTHR43441">
    <property type="entry name" value="RIBOSOMAL-PROTEIN-SERINE ACETYLTRANSFERASE"/>
    <property type="match status" value="1"/>
</dbReference>
<feature type="domain" description="N-acetyltransferase" evidence="1">
    <location>
        <begin position="204"/>
        <end position="368"/>
    </location>
</feature>